<dbReference type="EMBL" id="JACEFF010000372">
    <property type="protein sequence ID" value="KAH9638767.1"/>
    <property type="molecule type" value="Genomic_DNA"/>
</dbReference>
<gene>
    <name evidence="2" type="ORF">HF086_002007</name>
</gene>
<sequence>MELRRNLLTASNFGKIVKRKRTNSCANTVKNMLYKPDIGHVASINHGRTHEKVALEQLSKLLKVTIDPCGLYIDKTHPFLGATPDGIIENNTLVEIKCPVIPFKIGIEAAISQGKMHLWRINKKTGDIVINKMSDWYMQVQGQMHVCDVPKCILAVWYGDNQIKVEEIFKDDEFWTDKMEPKLISFYFDCLLPELVDPRHTRKLPIREPNYVNISKNKENLNDRESMTEEPINVISEIQFSQF</sequence>
<dbReference type="InterPro" id="IPR019080">
    <property type="entry name" value="YqaJ_viral_recombinase"/>
</dbReference>
<dbReference type="CDD" id="cd22343">
    <property type="entry name" value="PDDEXK_lambda_exonuclease-like"/>
    <property type="match status" value="1"/>
</dbReference>
<protein>
    <recommendedName>
        <fullName evidence="1">YqaJ viral recombinase domain-containing protein</fullName>
    </recommendedName>
</protein>
<evidence type="ECO:0000259" key="1">
    <source>
        <dbReference type="Pfam" id="PF09588"/>
    </source>
</evidence>
<proteinExistence type="predicted"/>
<evidence type="ECO:0000313" key="3">
    <source>
        <dbReference type="Proteomes" id="UP000814243"/>
    </source>
</evidence>
<dbReference type="GO" id="GO:0006281">
    <property type="term" value="P:DNA repair"/>
    <property type="evidence" value="ECO:0007669"/>
    <property type="project" value="UniProtKB-ARBA"/>
</dbReference>
<organism evidence="2 3">
    <name type="scientific">Spodoptera exigua</name>
    <name type="common">Beet armyworm</name>
    <name type="synonym">Noctua fulgens</name>
    <dbReference type="NCBI Taxonomy" id="7107"/>
    <lineage>
        <taxon>Eukaryota</taxon>
        <taxon>Metazoa</taxon>
        <taxon>Ecdysozoa</taxon>
        <taxon>Arthropoda</taxon>
        <taxon>Hexapoda</taxon>
        <taxon>Insecta</taxon>
        <taxon>Pterygota</taxon>
        <taxon>Neoptera</taxon>
        <taxon>Endopterygota</taxon>
        <taxon>Lepidoptera</taxon>
        <taxon>Glossata</taxon>
        <taxon>Ditrysia</taxon>
        <taxon>Noctuoidea</taxon>
        <taxon>Noctuidae</taxon>
        <taxon>Amphipyrinae</taxon>
        <taxon>Spodoptera</taxon>
    </lineage>
</organism>
<dbReference type="Proteomes" id="UP000814243">
    <property type="component" value="Unassembled WGS sequence"/>
</dbReference>
<evidence type="ECO:0000313" key="2">
    <source>
        <dbReference type="EMBL" id="KAH9638767.1"/>
    </source>
</evidence>
<feature type="domain" description="YqaJ viral recombinase" evidence="1">
    <location>
        <begin position="2"/>
        <end position="148"/>
    </location>
</feature>
<dbReference type="PANTHER" id="PTHR46609">
    <property type="entry name" value="EXONUCLEASE, PHAGE-TYPE/RECB, C-TERMINAL DOMAIN-CONTAINING PROTEIN"/>
    <property type="match status" value="1"/>
</dbReference>
<name>A0A922MMI7_SPOEX</name>
<dbReference type="InterPro" id="IPR051703">
    <property type="entry name" value="NF-kappa-B_Signaling_Reg"/>
</dbReference>
<reference evidence="2" key="1">
    <citation type="journal article" date="2021" name="G3 (Bethesda)">
        <title>Genome and transcriptome analysis of the beet armyworm Spodoptera exigua reveals targets for pest control. .</title>
        <authorList>
            <person name="Simon S."/>
            <person name="Breeschoten T."/>
            <person name="Jansen H.J."/>
            <person name="Dirks R.P."/>
            <person name="Schranz M.E."/>
            <person name="Ros V.I.D."/>
        </authorList>
    </citation>
    <scope>NUCLEOTIDE SEQUENCE</scope>
    <source>
        <strain evidence="2">TB_SE_WUR_2020</strain>
    </source>
</reference>
<dbReference type="SUPFAM" id="SSF52980">
    <property type="entry name" value="Restriction endonuclease-like"/>
    <property type="match status" value="1"/>
</dbReference>
<comment type="caution">
    <text evidence="2">The sequence shown here is derived from an EMBL/GenBank/DDBJ whole genome shotgun (WGS) entry which is preliminary data.</text>
</comment>
<accession>A0A922MMI7</accession>
<dbReference type="InterPro" id="IPR011604">
    <property type="entry name" value="PDDEXK-like_dom_sf"/>
</dbReference>
<dbReference type="Pfam" id="PF09588">
    <property type="entry name" value="YqaJ"/>
    <property type="match status" value="1"/>
</dbReference>
<dbReference type="Gene3D" id="3.90.320.10">
    <property type="match status" value="1"/>
</dbReference>
<dbReference type="PANTHER" id="PTHR46609:SF8">
    <property type="entry name" value="YQAJ VIRAL RECOMBINASE DOMAIN-CONTAINING PROTEIN"/>
    <property type="match status" value="1"/>
</dbReference>
<dbReference type="AlphaFoldDB" id="A0A922MMI7"/>
<dbReference type="InterPro" id="IPR011335">
    <property type="entry name" value="Restrct_endonuc-II-like"/>
</dbReference>